<dbReference type="GeneID" id="300572372"/>
<gene>
    <name evidence="2" type="ORF">CCMA1212_000455</name>
</gene>
<protein>
    <submittedName>
        <fullName evidence="2">Uncharacterized protein</fullName>
    </submittedName>
</protein>
<keyword evidence="3" id="KW-1185">Reference proteome</keyword>
<name>A0ABY2HI00_9HYPO</name>
<accession>A0ABY2HI00</accession>
<dbReference type="RefSeq" id="XP_073563141.1">
    <property type="nucleotide sequence ID" value="XM_073697922.1"/>
</dbReference>
<sequence length="219" mass="23635">MGIQDYLEMWAEPSEDAARSDAENHQDLQSNNAHPDGVEKLLFVVGSVAVEVVRRHGVAGHAPGHDGYRCLDGSPRIELCNSRTWTGSGRRLGPGLPTVANDTAKVLQAVEFSQKKTTVSQLIGTNDVHGLGNIEVKSCHFVQSQPTGKAQLTLKSGGRGAEIERRVSQESGWPHPGLAWSSSNYWTAIANASKQGLEQDEVKAAGRESEASENQGRRN</sequence>
<organism evidence="2 3">
    <name type="scientific">Trichoderma ghanense</name>
    <dbReference type="NCBI Taxonomy" id="65468"/>
    <lineage>
        <taxon>Eukaryota</taxon>
        <taxon>Fungi</taxon>
        <taxon>Dikarya</taxon>
        <taxon>Ascomycota</taxon>
        <taxon>Pezizomycotina</taxon>
        <taxon>Sordariomycetes</taxon>
        <taxon>Hypocreomycetidae</taxon>
        <taxon>Hypocreales</taxon>
        <taxon>Hypocreaceae</taxon>
        <taxon>Trichoderma</taxon>
    </lineage>
</organism>
<evidence type="ECO:0000313" key="2">
    <source>
        <dbReference type="EMBL" id="TFB06940.1"/>
    </source>
</evidence>
<feature type="region of interest" description="Disordered" evidence="1">
    <location>
        <begin position="13"/>
        <end position="34"/>
    </location>
</feature>
<comment type="caution">
    <text evidence="2">The sequence shown here is derived from an EMBL/GenBank/DDBJ whole genome shotgun (WGS) entry which is preliminary data.</text>
</comment>
<dbReference type="Proteomes" id="UP001642720">
    <property type="component" value="Unassembled WGS sequence"/>
</dbReference>
<feature type="compositionally biased region" description="Basic and acidic residues" evidence="1">
    <location>
        <begin position="16"/>
        <end position="26"/>
    </location>
</feature>
<feature type="region of interest" description="Disordered" evidence="1">
    <location>
        <begin position="196"/>
        <end position="219"/>
    </location>
</feature>
<reference evidence="2 3" key="1">
    <citation type="submission" date="2018-01" db="EMBL/GenBank/DDBJ databases">
        <title>Genome characterization of the sugarcane-associated fungus Trichoderma ghanense CCMA-1212 and their application in lignocelulose bioconversion.</title>
        <authorList>
            <person name="Steindorff A.S."/>
            <person name="Mendes T.D."/>
            <person name="Vilela E.S.D."/>
            <person name="Rodrigues D.S."/>
            <person name="Formighieri E.F."/>
            <person name="Melo I.S."/>
            <person name="Favaro L.C.L."/>
        </authorList>
    </citation>
    <scope>NUCLEOTIDE SEQUENCE [LARGE SCALE GENOMIC DNA]</scope>
    <source>
        <strain evidence="2 3">CCMA-1212</strain>
    </source>
</reference>
<dbReference type="EMBL" id="PPTA01000001">
    <property type="protein sequence ID" value="TFB06940.1"/>
    <property type="molecule type" value="Genomic_DNA"/>
</dbReference>
<evidence type="ECO:0000256" key="1">
    <source>
        <dbReference type="SAM" id="MobiDB-lite"/>
    </source>
</evidence>
<evidence type="ECO:0000313" key="3">
    <source>
        <dbReference type="Proteomes" id="UP001642720"/>
    </source>
</evidence>
<proteinExistence type="predicted"/>
<feature type="compositionally biased region" description="Basic and acidic residues" evidence="1">
    <location>
        <begin position="200"/>
        <end position="210"/>
    </location>
</feature>